<evidence type="ECO:0000313" key="7">
    <source>
        <dbReference type="Proteomes" id="UP000261340"/>
    </source>
</evidence>
<dbReference type="Ensembl" id="ENSACIT00000027315.1">
    <property type="protein sequence ID" value="ENSACIP00000026620.1"/>
    <property type="gene ID" value="ENSACIG00000020575.1"/>
</dbReference>
<organism evidence="6 7">
    <name type="scientific">Amphilophus citrinellus</name>
    <name type="common">Midas cichlid</name>
    <name type="synonym">Cichlasoma citrinellum</name>
    <dbReference type="NCBI Taxonomy" id="61819"/>
    <lineage>
        <taxon>Eukaryota</taxon>
        <taxon>Metazoa</taxon>
        <taxon>Chordata</taxon>
        <taxon>Craniata</taxon>
        <taxon>Vertebrata</taxon>
        <taxon>Euteleostomi</taxon>
        <taxon>Actinopterygii</taxon>
        <taxon>Neopterygii</taxon>
        <taxon>Teleostei</taxon>
        <taxon>Neoteleostei</taxon>
        <taxon>Acanthomorphata</taxon>
        <taxon>Ovalentaria</taxon>
        <taxon>Cichlomorphae</taxon>
        <taxon>Cichliformes</taxon>
        <taxon>Cichlidae</taxon>
        <taxon>New World cichlids</taxon>
        <taxon>Cichlasomatinae</taxon>
        <taxon>Heroini</taxon>
        <taxon>Amphilophus</taxon>
    </lineage>
</organism>
<protein>
    <submittedName>
        <fullName evidence="6">PHD finger protein 3</fullName>
    </submittedName>
</protein>
<accession>A0A3Q0T382</accession>
<dbReference type="SUPFAM" id="SSF46942">
    <property type="entry name" value="Elongation factor TFIIS domain 2"/>
    <property type="match status" value="1"/>
</dbReference>
<dbReference type="InterPro" id="IPR003618">
    <property type="entry name" value="TFIIS_cen_dom"/>
</dbReference>
<dbReference type="InterPro" id="IPR036575">
    <property type="entry name" value="TFIIS_cen_dom_sf"/>
</dbReference>
<dbReference type="Gene3D" id="3.30.40.10">
    <property type="entry name" value="Zinc/RING finger domain, C3HC4 (zinc finger)"/>
    <property type="match status" value="1"/>
</dbReference>
<dbReference type="InterPro" id="IPR013083">
    <property type="entry name" value="Znf_RING/FYVE/PHD"/>
</dbReference>
<dbReference type="PROSITE" id="PS51321">
    <property type="entry name" value="TFIIS_CENTRAL"/>
    <property type="match status" value="1"/>
</dbReference>
<dbReference type="GO" id="GO:0005634">
    <property type="term" value="C:nucleus"/>
    <property type="evidence" value="ECO:0007669"/>
    <property type="project" value="TreeGrafter"/>
</dbReference>
<keyword evidence="1" id="KW-0479">Metal-binding</keyword>
<name>A0A3Q0T382_AMPCI</name>
<sequence>MVGCGRCDDWFHGDCVGLDLSKVREMEEEDQMYVCLKCCEEETKKVGPEPVSAPKPEAPAKSEIPDQRLPPKPRPGPSHALTSGGVRPTDEGWKCSCDKQTPEIKVKHHNWIVLVNINVSLNISKLKTPSLASKKPVSVEAIRRSVRDSLKEILIQRLKDSDLNISVERASELAKKIERELFHLYKDTDNKYKNKYRSLMFNLKDTKNNILFKRVLKGEISPANLIRMSPEELASKELAAWRQRENRHTIEMIEKEQREAERRPITKITHKGEIEIESQEPVKAPEPAEVRALLCCLLFTCIASKM</sequence>
<dbReference type="Gene3D" id="1.10.472.30">
    <property type="entry name" value="Transcription elongation factor S-II, central domain"/>
    <property type="match status" value="1"/>
</dbReference>
<keyword evidence="7" id="KW-1185">Reference proteome</keyword>
<dbReference type="InterPro" id="IPR011011">
    <property type="entry name" value="Znf_FYVE_PHD"/>
</dbReference>
<dbReference type="PANTHER" id="PTHR11477">
    <property type="entry name" value="TRANSCRIPTION FACTOR S-II ZINC FINGER DOMAIN-CONTAINING PROTEIN"/>
    <property type="match status" value="1"/>
</dbReference>
<dbReference type="GeneTree" id="ENSGT00940000155080"/>
<dbReference type="GO" id="GO:0008270">
    <property type="term" value="F:zinc ion binding"/>
    <property type="evidence" value="ECO:0007669"/>
    <property type="project" value="UniProtKB-KW"/>
</dbReference>
<evidence type="ECO:0000256" key="2">
    <source>
        <dbReference type="ARBA" id="ARBA00022771"/>
    </source>
</evidence>
<evidence type="ECO:0000256" key="3">
    <source>
        <dbReference type="ARBA" id="ARBA00022833"/>
    </source>
</evidence>
<evidence type="ECO:0000313" key="6">
    <source>
        <dbReference type="Ensembl" id="ENSACIP00000026620.1"/>
    </source>
</evidence>
<dbReference type="AlphaFoldDB" id="A0A3Q0T382"/>
<evidence type="ECO:0000259" key="5">
    <source>
        <dbReference type="PROSITE" id="PS51321"/>
    </source>
</evidence>
<dbReference type="Proteomes" id="UP000261340">
    <property type="component" value="Unplaced"/>
</dbReference>
<evidence type="ECO:0000256" key="4">
    <source>
        <dbReference type="SAM" id="MobiDB-lite"/>
    </source>
</evidence>
<dbReference type="Pfam" id="PF00628">
    <property type="entry name" value="PHD"/>
    <property type="match status" value="1"/>
</dbReference>
<dbReference type="PANTHER" id="PTHR11477:SF10">
    <property type="entry name" value="PHD FINGER PROTEIN 3"/>
    <property type="match status" value="1"/>
</dbReference>
<dbReference type="GO" id="GO:0006351">
    <property type="term" value="P:DNA-templated transcription"/>
    <property type="evidence" value="ECO:0007669"/>
    <property type="project" value="InterPro"/>
</dbReference>
<reference evidence="6" key="1">
    <citation type="submission" date="2025-08" db="UniProtKB">
        <authorList>
            <consortium name="Ensembl"/>
        </authorList>
    </citation>
    <scope>IDENTIFICATION</scope>
</reference>
<dbReference type="InterPro" id="IPR019787">
    <property type="entry name" value="Znf_PHD-finger"/>
</dbReference>
<feature type="domain" description="TFIIS central" evidence="5">
    <location>
        <begin position="146"/>
        <end position="261"/>
    </location>
</feature>
<dbReference type="SUPFAM" id="SSF57903">
    <property type="entry name" value="FYVE/PHD zinc finger"/>
    <property type="match status" value="1"/>
</dbReference>
<dbReference type="SMART" id="SM00510">
    <property type="entry name" value="TFS2M"/>
    <property type="match status" value="1"/>
</dbReference>
<reference evidence="6" key="2">
    <citation type="submission" date="2025-09" db="UniProtKB">
        <authorList>
            <consortium name="Ensembl"/>
        </authorList>
    </citation>
    <scope>IDENTIFICATION</scope>
</reference>
<keyword evidence="2" id="KW-0863">Zinc-finger</keyword>
<evidence type="ECO:0000256" key="1">
    <source>
        <dbReference type="ARBA" id="ARBA00022723"/>
    </source>
</evidence>
<feature type="region of interest" description="Disordered" evidence="4">
    <location>
        <begin position="44"/>
        <end position="92"/>
    </location>
</feature>
<dbReference type="Pfam" id="PF07500">
    <property type="entry name" value="TFIIS_M"/>
    <property type="match status" value="1"/>
</dbReference>
<keyword evidence="3" id="KW-0862">Zinc</keyword>
<proteinExistence type="predicted"/>